<dbReference type="InterPro" id="IPR038296">
    <property type="entry name" value="ParD_sf"/>
</dbReference>
<dbReference type="NCBIfam" id="TIGR02606">
    <property type="entry name" value="antidote_CC2985"/>
    <property type="match status" value="1"/>
</dbReference>
<dbReference type="Pfam" id="PF03693">
    <property type="entry name" value="ParD_antitoxin"/>
    <property type="match status" value="1"/>
</dbReference>
<dbReference type="EMBL" id="FPCK01000003">
    <property type="protein sequence ID" value="SFV37024.1"/>
    <property type="molecule type" value="Genomic_DNA"/>
</dbReference>
<sequence>MPISADLGANLEKVVTDLVETGRYNSKSEVLREGVRLVQEREARLRDLESSLIAAEAEADRDGWLDADKVFDELKSRYSQDRKTA</sequence>
<dbReference type="InterPro" id="IPR022789">
    <property type="entry name" value="ParD"/>
</dbReference>
<keyword evidence="2" id="KW-1277">Toxin-antitoxin system</keyword>
<dbReference type="Proteomes" id="UP000199074">
    <property type="component" value="Unassembled WGS sequence"/>
</dbReference>
<evidence type="ECO:0000256" key="2">
    <source>
        <dbReference type="ARBA" id="ARBA00022649"/>
    </source>
</evidence>
<protein>
    <submittedName>
        <fullName evidence="3">Antitoxin ParD1/3/4</fullName>
    </submittedName>
</protein>
<dbReference type="GO" id="GO:0006355">
    <property type="term" value="P:regulation of DNA-templated transcription"/>
    <property type="evidence" value="ECO:0007669"/>
    <property type="project" value="InterPro"/>
</dbReference>
<dbReference type="InterPro" id="IPR010985">
    <property type="entry name" value="Ribbon_hlx_hlx"/>
</dbReference>
<evidence type="ECO:0000313" key="4">
    <source>
        <dbReference type="Proteomes" id="UP000199074"/>
    </source>
</evidence>
<dbReference type="OrthoDB" id="9815501at2"/>
<dbReference type="RefSeq" id="WP_092425460.1">
    <property type="nucleotide sequence ID" value="NZ_FPCK01000003.1"/>
</dbReference>
<evidence type="ECO:0000256" key="1">
    <source>
        <dbReference type="ARBA" id="ARBA00008580"/>
    </source>
</evidence>
<proteinExistence type="inferred from homology"/>
<dbReference type="AlphaFoldDB" id="A0A1I7NQQ6"/>
<name>A0A1I7NQQ6_9HYPH</name>
<reference evidence="3 4" key="1">
    <citation type="submission" date="2016-10" db="EMBL/GenBank/DDBJ databases">
        <authorList>
            <person name="de Groot N.N."/>
        </authorList>
    </citation>
    <scope>NUCLEOTIDE SEQUENCE [LARGE SCALE GENOMIC DNA]</scope>
    <source>
        <strain evidence="3 4">IPL20</strain>
    </source>
</reference>
<dbReference type="PANTHER" id="PTHR36582:SF2">
    <property type="entry name" value="ANTITOXIN PARD"/>
    <property type="match status" value="1"/>
</dbReference>
<keyword evidence="4" id="KW-1185">Reference proteome</keyword>
<dbReference type="STRING" id="429728.SAMN05216456_2709"/>
<dbReference type="PANTHER" id="PTHR36582">
    <property type="entry name" value="ANTITOXIN PARD"/>
    <property type="match status" value="1"/>
</dbReference>
<gene>
    <name evidence="3" type="ORF">SAMN05216456_2709</name>
</gene>
<organism evidence="3 4">
    <name type="scientific">Devosia crocina</name>
    <dbReference type="NCBI Taxonomy" id="429728"/>
    <lineage>
        <taxon>Bacteria</taxon>
        <taxon>Pseudomonadati</taxon>
        <taxon>Pseudomonadota</taxon>
        <taxon>Alphaproteobacteria</taxon>
        <taxon>Hyphomicrobiales</taxon>
        <taxon>Devosiaceae</taxon>
        <taxon>Devosia</taxon>
    </lineage>
</organism>
<dbReference type="Gene3D" id="6.10.10.120">
    <property type="entry name" value="Antitoxin ParD1-like"/>
    <property type="match status" value="1"/>
</dbReference>
<evidence type="ECO:0000313" key="3">
    <source>
        <dbReference type="EMBL" id="SFV37024.1"/>
    </source>
</evidence>
<comment type="similarity">
    <text evidence="1">Belongs to the ParD antitoxin family.</text>
</comment>
<dbReference type="SUPFAM" id="SSF47598">
    <property type="entry name" value="Ribbon-helix-helix"/>
    <property type="match status" value="1"/>
</dbReference>
<accession>A0A1I7NQQ6</accession>